<dbReference type="EMBL" id="SWBR01000007">
    <property type="protein sequence ID" value="TKC04595.1"/>
    <property type="molecule type" value="Genomic_DNA"/>
</dbReference>
<feature type="transmembrane region" description="Helical" evidence="1">
    <location>
        <begin position="152"/>
        <end position="169"/>
    </location>
</feature>
<dbReference type="InterPro" id="IPR003675">
    <property type="entry name" value="Rce1/LyrA-like_dom"/>
</dbReference>
<organism evidence="3 4">
    <name type="scientific">Pedobacter polaris</name>
    <dbReference type="NCBI Taxonomy" id="2571273"/>
    <lineage>
        <taxon>Bacteria</taxon>
        <taxon>Pseudomonadati</taxon>
        <taxon>Bacteroidota</taxon>
        <taxon>Sphingobacteriia</taxon>
        <taxon>Sphingobacteriales</taxon>
        <taxon>Sphingobacteriaceae</taxon>
        <taxon>Pedobacter</taxon>
    </lineage>
</organism>
<proteinExistence type="predicted"/>
<dbReference type="AlphaFoldDB" id="A0A4U1CDW3"/>
<dbReference type="GO" id="GO:0006508">
    <property type="term" value="P:proteolysis"/>
    <property type="evidence" value="ECO:0007669"/>
    <property type="project" value="UniProtKB-KW"/>
</dbReference>
<name>A0A4U1CDW3_9SPHI</name>
<comment type="caution">
    <text evidence="3">The sequence shown here is derived from an EMBL/GenBank/DDBJ whole genome shotgun (WGS) entry which is preliminary data.</text>
</comment>
<keyword evidence="1" id="KW-0812">Transmembrane</keyword>
<feature type="transmembrane region" description="Helical" evidence="1">
    <location>
        <begin position="73"/>
        <end position="91"/>
    </location>
</feature>
<evidence type="ECO:0000259" key="2">
    <source>
        <dbReference type="Pfam" id="PF02517"/>
    </source>
</evidence>
<evidence type="ECO:0000313" key="3">
    <source>
        <dbReference type="EMBL" id="TKC04595.1"/>
    </source>
</evidence>
<keyword evidence="1" id="KW-1133">Transmembrane helix</keyword>
<accession>A0A4U1CDW3</accession>
<dbReference type="GO" id="GO:0008237">
    <property type="term" value="F:metallopeptidase activity"/>
    <property type="evidence" value="ECO:0007669"/>
    <property type="project" value="UniProtKB-KW"/>
</dbReference>
<keyword evidence="3" id="KW-0645">Protease</keyword>
<evidence type="ECO:0000256" key="1">
    <source>
        <dbReference type="SAM" id="Phobius"/>
    </source>
</evidence>
<dbReference type="GO" id="GO:0004175">
    <property type="term" value="F:endopeptidase activity"/>
    <property type="evidence" value="ECO:0007669"/>
    <property type="project" value="UniProtKB-ARBA"/>
</dbReference>
<sequence>MEKQHIDATFCENCQSEILVNNNFCRVCGQAQNLKEVSFHANKKQNLQQIALFFAIEIIVCISALLIENHTIAISLFFDFVMAITAILFFCNNWSENKFILKWPNFSIKKVVGLVVVTVIVSYIVQFLVGHLNRFIFNEDYSFYFTYAFHKYGNYIMVLSVALLPALFEELAYRGFLMQRLLNIVDEKEAIYITSILFFFIHFSMISFFWMLPFGLLLAYVRIKTNTLWYGVIMHFFFNLTACFVEIYDFSNLGF</sequence>
<feature type="domain" description="CAAX prenyl protease 2/Lysostaphin resistance protein A-like" evidence="2">
    <location>
        <begin position="155"/>
        <end position="240"/>
    </location>
</feature>
<feature type="transmembrane region" description="Helical" evidence="1">
    <location>
        <begin position="227"/>
        <end position="248"/>
    </location>
</feature>
<feature type="transmembrane region" description="Helical" evidence="1">
    <location>
        <begin position="190"/>
        <end position="221"/>
    </location>
</feature>
<dbReference type="Proteomes" id="UP000309488">
    <property type="component" value="Unassembled WGS sequence"/>
</dbReference>
<dbReference type="GO" id="GO:0080120">
    <property type="term" value="P:CAAX-box protein maturation"/>
    <property type="evidence" value="ECO:0007669"/>
    <property type="project" value="UniProtKB-ARBA"/>
</dbReference>
<dbReference type="Pfam" id="PF02517">
    <property type="entry name" value="Rce1-like"/>
    <property type="match status" value="1"/>
</dbReference>
<gene>
    <name evidence="3" type="ORF">FA048_19220</name>
</gene>
<protein>
    <submittedName>
        <fullName evidence="3">CPBP family intramembrane metalloprotease</fullName>
    </submittedName>
</protein>
<dbReference type="RefSeq" id="WP_136844218.1">
    <property type="nucleotide sequence ID" value="NZ_SWBR01000007.1"/>
</dbReference>
<keyword evidence="3" id="KW-0378">Hydrolase</keyword>
<keyword evidence="1" id="KW-0472">Membrane</keyword>
<keyword evidence="4" id="KW-1185">Reference proteome</keyword>
<reference evidence="3 4" key="1">
    <citation type="submission" date="2019-04" db="EMBL/GenBank/DDBJ databases">
        <title>Pedobacter sp. RP-3-22 sp. nov., isolated from Arctic soil.</title>
        <authorList>
            <person name="Dahal R.H."/>
            <person name="Kim D.-U."/>
        </authorList>
    </citation>
    <scope>NUCLEOTIDE SEQUENCE [LARGE SCALE GENOMIC DNA]</scope>
    <source>
        <strain evidence="3 4">RP-3-22</strain>
    </source>
</reference>
<keyword evidence="3" id="KW-0482">Metalloprotease</keyword>
<evidence type="ECO:0000313" key="4">
    <source>
        <dbReference type="Proteomes" id="UP000309488"/>
    </source>
</evidence>
<feature type="transmembrane region" description="Helical" evidence="1">
    <location>
        <begin position="111"/>
        <end position="132"/>
    </location>
</feature>
<dbReference type="OrthoDB" id="158986at2"/>
<feature type="transmembrane region" description="Helical" evidence="1">
    <location>
        <begin position="50"/>
        <end position="67"/>
    </location>
</feature>